<evidence type="ECO:0000256" key="1">
    <source>
        <dbReference type="ARBA" id="ARBA00008894"/>
    </source>
</evidence>
<comment type="caution">
    <text evidence="9">The sequence shown here is derived from an EMBL/GenBank/DDBJ whole genome shotgun (WGS) entry which is preliminary data.</text>
</comment>
<keyword evidence="2" id="KW-0677">Repeat</keyword>
<dbReference type="SUPFAM" id="SSF52058">
    <property type="entry name" value="L domain-like"/>
    <property type="match status" value="1"/>
</dbReference>
<dbReference type="GO" id="GO:0006952">
    <property type="term" value="P:defense response"/>
    <property type="evidence" value="ECO:0007669"/>
    <property type="project" value="UniProtKB-KW"/>
</dbReference>
<dbReference type="PANTHER" id="PTHR33463:SF182">
    <property type="entry name" value="AND NB-ARC DOMAINS-CONTAINING DISEASE RESISTANCE PROTEIN, PUTATIVE-RELATED"/>
    <property type="match status" value="1"/>
</dbReference>
<dbReference type="InterPro" id="IPR050905">
    <property type="entry name" value="Plant_NBS-LRR"/>
</dbReference>
<gene>
    <name evidence="9" type="ORF">COLO4_09471</name>
</gene>
<evidence type="ECO:0000256" key="3">
    <source>
        <dbReference type="ARBA" id="ARBA00022741"/>
    </source>
</evidence>
<dbReference type="InterPro" id="IPR058922">
    <property type="entry name" value="WHD_DRP"/>
</dbReference>
<proteinExistence type="inferred from homology"/>
<evidence type="ECO:0000313" key="9">
    <source>
        <dbReference type="EMBL" id="OMP04587.1"/>
    </source>
</evidence>
<evidence type="ECO:0000256" key="2">
    <source>
        <dbReference type="ARBA" id="ARBA00022737"/>
    </source>
</evidence>
<dbReference type="Gene3D" id="1.10.8.430">
    <property type="entry name" value="Helical domain of apoptotic protease-activating factors"/>
    <property type="match status" value="1"/>
</dbReference>
<evidence type="ECO:0000256" key="6">
    <source>
        <dbReference type="SAM" id="Coils"/>
    </source>
</evidence>
<reference evidence="10" key="1">
    <citation type="submission" date="2013-09" db="EMBL/GenBank/DDBJ databases">
        <title>Corchorus olitorius genome sequencing.</title>
        <authorList>
            <person name="Alam M."/>
            <person name="Haque M.S."/>
            <person name="Islam M.S."/>
            <person name="Emdad E.M."/>
            <person name="Islam M.M."/>
            <person name="Ahmed B."/>
            <person name="Halim A."/>
            <person name="Hossen Q.M.M."/>
            <person name="Hossain M.Z."/>
            <person name="Ahmed R."/>
            <person name="Khan M.M."/>
            <person name="Islam R."/>
            <person name="Rashid M.M."/>
            <person name="Khan S.A."/>
            <person name="Rahman M.S."/>
            <person name="Alam M."/>
            <person name="Yahiya A.S."/>
            <person name="Khan M.S."/>
            <person name="Azam M.S."/>
            <person name="Haque T."/>
            <person name="Lashkar M.Z.H."/>
            <person name="Akhand A.I."/>
            <person name="Morshed G."/>
            <person name="Roy S."/>
            <person name="Uddin K.S."/>
            <person name="Rabeya T."/>
            <person name="Hossain A.S."/>
            <person name="Chowdhury A."/>
            <person name="Snigdha A.R."/>
            <person name="Mortoza M.S."/>
            <person name="Matin S.A."/>
            <person name="Hoque S.M.E."/>
            <person name="Islam M.K."/>
            <person name="Roy D.K."/>
            <person name="Haider R."/>
            <person name="Moosa M.M."/>
            <person name="Elias S.M."/>
            <person name="Hasan A.M."/>
            <person name="Jahan S."/>
            <person name="Shafiuddin M."/>
            <person name="Mahmood N."/>
            <person name="Shommy N.S."/>
        </authorList>
    </citation>
    <scope>NUCLEOTIDE SEQUENCE [LARGE SCALE GENOMIC DNA]</scope>
    <source>
        <strain evidence="10">cv. O-4</strain>
    </source>
</reference>
<dbReference type="Proteomes" id="UP000187203">
    <property type="component" value="Unassembled WGS sequence"/>
</dbReference>
<evidence type="ECO:0000259" key="7">
    <source>
        <dbReference type="Pfam" id="PF00931"/>
    </source>
</evidence>
<accession>A0A1R3KBV7</accession>
<evidence type="ECO:0000259" key="8">
    <source>
        <dbReference type="Pfam" id="PF23559"/>
    </source>
</evidence>
<dbReference type="Gene3D" id="3.40.50.300">
    <property type="entry name" value="P-loop containing nucleotide triphosphate hydrolases"/>
    <property type="match status" value="1"/>
</dbReference>
<sequence>MNCIKDPTCTYLHHHRKLEANVNHLKTRLNKLNARKQDVESRIEAEIRRRKVVKKEVETWLQDVQRMDSEMQEIEEKLLSVSYFSRARLGKLVCRRINEVKEIYQQGNFLEGVAVDGPPATGVALQTTHLEGEIDVKEQIWRYLMGNDVGMIALCGMGGIGKTTIMKHINNQLLKETTFDNVIWITVSKEFNVFYIQGAIARALDQSLPEDELVLKVKPLSKVESLNLFVNRVGYGVLQVPTLMEIVHQIVEQCCGLPLAIVTTAGTMKGVDDVREWRNALNELCRGVKSVRGSDNEIFDSLMFSYDRLRDPKIQNCFLYCSLYPEDFAIERKELAEKWIEEGFIDECGSRQAMHDRGHSILNKLEDNCLLERVDYMEGVKMHDLLRDMALSIKSIGARQFMVKSGMSSLKKLPSEQEWTGDLDKVSLMRSSISEIPPHISPKCHNLSTLLLQGNRKIKSIPESFFRYMCGLRVLDLSYTGCAIFMDLFE</sequence>
<dbReference type="GO" id="GO:0043531">
    <property type="term" value="F:ADP binding"/>
    <property type="evidence" value="ECO:0007669"/>
    <property type="project" value="InterPro"/>
</dbReference>
<evidence type="ECO:0000313" key="10">
    <source>
        <dbReference type="Proteomes" id="UP000187203"/>
    </source>
</evidence>
<dbReference type="Gene3D" id="3.80.10.10">
    <property type="entry name" value="Ribonuclease Inhibitor"/>
    <property type="match status" value="1"/>
</dbReference>
<dbReference type="OrthoDB" id="1926275at2759"/>
<dbReference type="InterPro" id="IPR042197">
    <property type="entry name" value="Apaf_helical"/>
</dbReference>
<dbReference type="FunFam" id="1.10.10.10:FF:000322">
    <property type="entry name" value="Probable disease resistance protein At1g63360"/>
    <property type="match status" value="1"/>
</dbReference>
<keyword evidence="4" id="KW-0611">Plant defense</keyword>
<keyword evidence="10" id="KW-1185">Reference proteome</keyword>
<dbReference type="InterPro" id="IPR032675">
    <property type="entry name" value="LRR_dom_sf"/>
</dbReference>
<dbReference type="Pfam" id="PF23559">
    <property type="entry name" value="WHD_DRP"/>
    <property type="match status" value="1"/>
</dbReference>
<keyword evidence="6" id="KW-0175">Coiled coil</keyword>
<dbReference type="SUPFAM" id="SSF52540">
    <property type="entry name" value="P-loop containing nucleoside triphosphate hydrolases"/>
    <property type="match status" value="1"/>
</dbReference>
<evidence type="ECO:0000256" key="5">
    <source>
        <dbReference type="ARBA" id="ARBA00022840"/>
    </source>
</evidence>
<dbReference type="Pfam" id="PF00931">
    <property type="entry name" value="NB-ARC"/>
    <property type="match status" value="1"/>
</dbReference>
<dbReference type="STRING" id="93759.A0A1R3KBV7"/>
<keyword evidence="3" id="KW-0547">Nucleotide-binding</keyword>
<name>A0A1R3KBV7_9ROSI</name>
<protein>
    <submittedName>
        <fullName evidence="9">Disease resistance protein</fullName>
    </submittedName>
</protein>
<keyword evidence="5" id="KW-0067">ATP-binding</keyword>
<evidence type="ECO:0000256" key="4">
    <source>
        <dbReference type="ARBA" id="ARBA00022821"/>
    </source>
</evidence>
<dbReference type="PRINTS" id="PR00364">
    <property type="entry name" value="DISEASERSIST"/>
</dbReference>
<dbReference type="GO" id="GO:0005524">
    <property type="term" value="F:ATP binding"/>
    <property type="evidence" value="ECO:0007669"/>
    <property type="project" value="UniProtKB-KW"/>
</dbReference>
<organism evidence="9 10">
    <name type="scientific">Corchorus olitorius</name>
    <dbReference type="NCBI Taxonomy" id="93759"/>
    <lineage>
        <taxon>Eukaryota</taxon>
        <taxon>Viridiplantae</taxon>
        <taxon>Streptophyta</taxon>
        <taxon>Embryophyta</taxon>
        <taxon>Tracheophyta</taxon>
        <taxon>Spermatophyta</taxon>
        <taxon>Magnoliopsida</taxon>
        <taxon>eudicotyledons</taxon>
        <taxon>Gunneridae</taxon>
        <taxon>Pentapetalae</taxon>
        <taxon>rosids</taxon>
        <taxon>malvids</taxon>
        <taxon>Malvales</taxon>
        <taxon>Malvaceae</taxon>
        <taxon>Grewioideae</taxon>
        <taxon>Apeibeae</taxon>
        <taxon>Corchorus</taxon>
    </lineage>
</organism>
<dbReference type="InterPro" id="IPR002182">
    <property type="entry name" value="NB-ARC"/>
</dbReference>
<dbReference type="AlphaFoldDB" id="A0A1R3KBV7"/>
<feature type="domain" description="NB-ARC" evidence="7">
    <location>
        <begin position="136"/>
        <end position="209"/>
    </location>
</feature>
<comment type="similarity">
    <text evidence="1">Belongs to the disease resistance NB-LRR family.</text>
</comment>
<dbReference type="EMBL" id="AWUE01014241">
    <property type="protein sequence ID" value="OMP04587.1"/>
    <property type="molecule type" value="Genomic_DNA"/>
</dbReference>
<dbReference type="InterPro" id="IPR027417">
    <property type="entry name" value="P-loop_NTPase"/>
</dbReference>
<feature type="coiled-coil region" evidence="6">
    <location>
        <begin position="15"/>
        <end position="77"/>
    </location>
</feature>
<dbReference type="PANTHER" id="PTHR33463">
    <property type="entry name" value="NB-ARC DOMAIN-CONTAINING PROTEIN-RELATED"/>
    <property type="match status" value="1"/>
</dbReference>
<feature type="domain" description="Disease resistance protein winged helix" evidence="8">
    <location>
        <begin position="323"/>
        <end position="390"/>
    </location>
</feature>